<dbReference type="InterPro" id="IPR032329">
    <property type="entry name" value="DUF4855"/>
</dbReference>
<evidence type="ECO:0000313" key="2">
    <source>
        <dbReference type="Proteomes" id="UP000824076"/>
    </source>
</evidence>
<evidence type="ECO:0000313" key="1">
    <source>
        <dbReference type="EMBL" id="HIU38803.1"/>
    </source>
</evidence>
<organism evidence="1 2">
    <name type="scientific">Candidatus Limisoma intestinavium</name>
    <dbReference type="NCBI Taxonomy" id="2840856"/>
    <lineage>
        <taxon>Bacteria</taxon>
        <taxon>Pseudomonadati</taxon>
        <taxon>Bacteroidota</taxon>
        <taxon>Bacteroidia</taxon>
        <taxon>Bacteroidales</taxon>
        <taxon>Candidatus Limisoma</taxon>
    </lineage>
</organism>
<name>A0A9D1LFK0_9BACT</name>
<gene>
    <name evidence="1" type="ORF">IAD18_03955</name>
</gene>
<dbReference type="AlphaFoldDB" id="A0A9D1LFK0"/>
<protein>
    <submittedName>
        <fullName evidence="1">DUF4855 domain-containing protein</fullName>
    </submittedName>
</protein>
<accession>A0A9D1LFK0</accession>
<reference evidence="1" key="2">
    <citation type="journal article" date="2021" name="PeerJ">
        <title>Extensive microbial diversity within the chicken gut microbiome revealed by metagenomics and culture.</title>
        <authorList>
            <person name="Gilroy R."/>
            <person name="Ravi A."/>
            <person name="Getino M."/>
            <person name="Pursley I."/>
            <person name="Horton D.L."/>
            <person name="Alikhan N.F."/>
            <person name="Baker D."/>
            <person name="Gharbi K."/>
            <person name="Hall N."/>
            <person name="Watson M."/>
            <person name="Adriaenssens E.M."/>
            <person name="Foster-Nyarko E."/>
            <person name="Jarju S."/>
            <person name="Secka A."/>
            <person name="Antonio M."/>
            <person name="Oren A."/>
            <person name="Chaudhuri R.R."/>
            <person name="La Ragione R."/>
            <person name="Hildebrand F."/>
            <person name="Pallen M.J."/>
        </authorList>
    </citation>
    <scope>NUCLEOTIDE SEQUENCE</scope>
    <source>
        <strain evidence="1">17073</strain>
    </source>
</reference>
<dbReference type="EMBL" id="DVMS01000114">
    <property type="protein sequence ID" value="HIU38803.1"/>
    <property type="molecule type" value="Genomic_DNA"/>
</dbReference>
<comment type="caution">
    <text evidence="1">The sequence shown here is derived from an EMBL/GenBank/DDBJ whole genome shotgun (WGS) entry which is preliminary data.</text>
</comment>
<dbReference type="Proteomes" id="UP000824076">
    <property type="component" value="Unassembled WGS sequence"/>
</dbReference>
<sequence length="344" mass="39744">MSIDGVAFAQNGEGYAKSEIRDLVLIYQGGAKRIDWTEDQFVPYVTHRFADGKREWLFDGFLFLDFNDGKGNTFIPVYGARNAGKTEWEWYLGRLFEKGKSLDALNSCIERQKAELGAPSFKHKVVLSIPTPITGHTDWGELDGRKLDFNNYADQTLAVSWFIDQLVGRFQSEGYENLELAGLYWVDEDICHTKELVKYVSPLVHEKGLDFVWIPYFKARGYDRWRELGFDIAYHQPNHFFDKSIPDSRLDEACDIAFELGMAMEFECDSKALFGIEDSSYERMKAYIEAFRRKHVFDDSAIAYYTGSKAFIDMAENPCVENQSIMDELARIIVERRHNKNLLP</sequence>
<reference evidence="1" key="1">
    <citation type="submission" date="2020-10" db="EMBL/GenBank/DDBJ databases">
        <authorList>
            <person name="Gilroy R."/>
        </authorList>
    </citation>
    <scope>NUCLEOTIDE SEQUENCE</scope>
    <source>
        <strain evidence="1">17073</strain>
    </source>
</reference>
<proteinExistence type="predicted"/>
<dbReference type="Pfam" id="PF16147">
    <property type="entry name" value="DUF4855"/>
    <property type="match status" value="1"/>
</dbReference>